<dbReference type="Pfam" id="PF06081">
    <property type="entry name" value="ArAE_1"/>
    <property type="match status" value="1"/>
</dbReference>
<evidence type="ECO:0008006" key="9">
    <source>
        <dbReference type="Google" id="ProtNLM"/>
    </source>
</evidence>
<name>A0ABN8H8D1_9LACO</name>
<keyword evidence="8" id="KW-1185">Reference proteome</keyword>
<keyword evidence="3 6" id="KW-0812">Transmembrane</keyword>
<keyword evidence="4 6" id="KW-1133">Transmembrane helix</keyword>
<dbReference type="RefSeq" id="WP_248705993.1">
    <property type="nucleotide sequence ID" value="NZ_CAKOET010000002.1"/>
</dbReference>
<comment type="caution">
    <text evidence="7">The sequence shown here is derived from an EMBL/GenBank/DDBJ whole genome shotgun (WGS) entry which is preliminary data.</text>
</comment>
<evidence type="ECO:0000256" key="4">
    <source>
        <dbReference type="ARBA" id="ARBA00022989"/>
    </source>
</evidence>
<accession>A0ABN8H8D1</accession>
<reference evidence="7" key="1">
    <citation type="submission" date="2022-03" db="EMBL/GenBank/DDBJ databases">
        <authorList>
            <person name="Hettiarachchi G."/>
        </authorList>
    </citation>
    <scope>NUCLEOTIDE SEQUENCE</scope>
    <source>
        <strain evidence="7">LMG 32447</strain>
    </source>
</reference>
<dbReference type="InterPro" id="IPR010343">
    <property type="entry name" value="ArAE_1"/>
</dbReference>
<sequence>MHFGQFRLGLRTLKTGISVMLIIVIFHFFQRPPFIAALSCIFALRETWDNTIHFSKIRLMSNTVGGAFALLFFWSRQATNNAPWVSMVLLPIFVMIVIMILDAMNYNKGVIGGLAALLMISLTIPLNATTNYVFQRITDTFIGVIFAIAVNRYHVPKKQAEE</sequence>
<feature type="transmembrane region" description="Helical" evidence="6">
    <location>
        <begin position="81"/>
        <end position="101"/>
    </location>
</feature>
<evidence type="ECO:0000256" key="5">
    <source>
        <dbReference type="ARBA" id="ARBA00023136"/>
    </source>
</evidence>
<evidence type="ECO:0000256" key="2">
    <source>
        <dbReference type="ARBA" id="ARBA00022475"/>
    </source>
</evidence>
<protein>
    <recommendedName>
        <fullName evidence="9">Aromatic acid exporter family member 1</fullName>
    </recommendedName>
</protein>
<keyword evidence="2" id="KW-1003">Cell membrane</keyword>
<feature type="transmembrane region" description="Helical" evidence="6">
    <location>
        <begin position="108"/>
        <end position="126"/>
    </location>
</feature>
<evidence type="ECO:0000256" key="1">
    <source>
        <dbReference type="ARBA" id="ARBA00004651"/>
    </source>
</evidence>
<proteinExistence type="predicted"/>
<feature type="transmembrane region" description="Helical" evidence="6">
    <location>
        <begin position="57"/>
        <end position="75"/>
    </location>
</feature>
<comment type="subcellular location">
    <subcellularLocation>
        <location evidence="1">Cell membrane</location>
        <topology evidence="1">Multi-pass membrane protein</topology>
    </subcellularLocation>
</comment>
<evidence type="ECO:0000256" key="3">
    <source>
        <dbReference type="ARBA" id="ARBA00022692"/>
    </source>
</evidence>
<keyword evidence="5 6" id="KW-0472">Membrane</keyword>
<evidence type="ECO:0000313" key="7">
    <source>
        <dbReference type="EMBL" id="CAH1852402.1"/>
    </source>
</evidence>
<dbReference type="Proteomes" id="UP000838102">
    <property type="component" value="Unassembled WGS sequence"/>
</dbReference>
<organism evidence="7 8">
    <name type="scientific">Convivina praedatoris</name>
    <dbReference type="NCBI Taxonomy" id="2880963"/>
    <lineage>
        <taxon>Bacteria</taxon>
        <taxon>Bacillati</taxon>
        <taxon>Bacillota</taxon>
        <taxon>Bacilli</taxon>
        <taxon>Lactobacillales</taxon>
        <taxon>Lactobacillaceae</taxon>
        <taxon>Convivina</taxon>
    </lineage>
</organism>
<evidence type="ECO:0000313" key="8">
    <source>
        <dbReference type="Proteomes" id="UP000838102"/>
    </source>
</evidence>
<dbReference type="EMBL" id="CAKOEU010000002">
    <property type="protein sequence ID" value="CAH1852402.1"/>
    <property type="molecule type" value="Genomic_DNA"/>
</dbReference>
<gene>
    <name evidence="7" type="ORF">LMG032447_00567</name>
</gene>
<evidence type="ECO:0000256" key="6">
    <source>
        <dbReference type="SAM" id="Phobius"/>
    </source>
</evidence>